<dbReference type="EMBL" id="UYYF01004625">
    <property type="protein sequence ID" value="VDN05948.1"/>
    <property type="molecule type" value="Genomic_DNA"/>
</dbReference>
<evidence type="ECO:0000313" key="2">
    <source>
        <dbReference type="Proteomes" id="UP000276776"/>
    </source>
</evidence>
<proteinExistence type="predicted"/>
<keyword evidence="2" id="KW-1185">Reference proteome</keyword>
<protein>
    <submittedName>
        <fullName evidence="3">Galectin</fullName>
    </submittedName>
</protein>
<dbReference type="AlphaFoldDB" id="A0A0N5D5V8"/>
<evidence type="ECO:0000313" key="3">
    <source>
        <dbReference type="WBParaSite" id="TCLT_0000840301-mRNA-1"/>
    </source>
</evidence>
<dbReference type="Proteomes" id="UP000276776">
    <property type="component" value="Unassembled WGS sequence"/>
</dbReference>
<accession>A0A0N5D5V8</accession>
<dbReference type="OrthoDB" id="5827566at2759"/>
<organism evidence="3">
    <name type="scientific">Thelazia callipaeda</name>
    <name type="common">Oriental eyeworm</name>
    <name type="synonym">Parasitic nematode</name>
    <dbReference type="NCBI Taxonomy" id="103827"/>
    <lineage>
        <taxon>Eukaryota</taxon>
        <taxon>Metazoa</taxon>
        <taxon>Ecdysozoa</taxon>
        <taxon>Nematoda</taxon>
        <taxon>Chromadorea</taxon>
        <taxon>Rhabditida</taxon>
        <taxon>Spirurina</taxon>
        <taxon>Spiruromorpha</taxon>
        <taxon>Thelazioidea</taxon>
        <taxon>Thelaziidae</taxon>
        <taxon>Thelazia</taxon>
    </lineage>
</organism>
<reference evidence="1 2" key="2">
    <citation type="submission" date="2018-11" db="EMBL/GenBank/DDBJ databases">
        <authorList>
            <consortium name="Pathogen Informatics"/>
        </authorList>
    </citation>
    <scope>NUCLEOTIDE SEQUENCE [LARGE SCALE GENOMIC DNA]</scope>
</reference>
<sequence>MNARIGEKVRIQGVVACGGKPMLARFRLYDGKGLKNSGTTANIGDEFLFQVTNITPSNLYLTVDHHCDGGYKNKVFNVNFQHCLRKDKVSFINLTKIHEIFHIGTLELEATNVSHPRTTSTIESHAGCQCYVDNLLNKTSVLCLELAKTYRNRYQKNKRSKISYKN</sequence>
<evidence type="ECO:0000313" key="1">
    <source>
        <dbReference type="EMBL" id="VDN05948.1"/>
    </source>
</evidence>
<dbReference type="WBParaSite" id="TCLT_0000840301-mRNA-1">
    <property type="protein sequence ID" value="TCLT_0000840301-mRNA-1"/>
    <property type="gene ID" value="TCLT_0000840301"/>
</dbReference>
<dbReference type="OMA" id="IESHAGC"/>
<gene>
    <name evidence="1" type="ORF">TCLT_LOCUS8392</name>
</gene>
<name>A0A0N5D5V8_THECL</name>
<reference evidence="3" key="1">
    <citation type="submission" date="2017-02" db="UniProtKB">
        <authorList>
            <consortium name="WormBaseParasite"/>
        </authorList>
    </citation>
    <scope>IDENTIFICATION</scope>
</reference>